<evidence type="ECO:0000313" key="4">
    <source>
        <dbReference type="Proteomes" id="UP000265618"/>
    </source>
</evidence>
<dbReference type="Pfam" id="PF01370">
    <property type="entry name" value="Epimerase"/>
    <property type="match status" value="1"/>
</dbReference>
<keyword evidence="1" id="KW-0812">Transmembrane</keyword>
<accession>A0A9K3D200</accession>
<dbReference type="Proteomes" id="UP000265618">
    <property type="component" value="Unassembled WGS sequence"/>
</dbReference>
<name>A0A9K3D200_9EUKA</name>
<protein>
    <recommendedName>
        <fullName evidence="2">NAD-dependent epimerase/dehydratase domain-containing protein</fullName>
    </recommendedName>
</protein>
<gene>
    <name evidence="3" type="ORF">KIPB_009677</name>
</gene>
<sequence length="77" mass="8248">MDLSLLVVWAVLAVFCLRVVLAVYPAVLPSLGRMRFRPSSDRWVLVTGATGGVGSALCRRAAKRGCRVIATSTTLSK</sequence>
<evidence type="ECO:0000256" key="1">
    <source>
        <dbReference type="SAM" id="Phobius"/>
    </source>
</evidence>
<evidence type="ECO:0000313" key="3">
    <source>
        <dbReference type="EMBL" id="GIQ87603.1"/>
    </source>
</evidence>
<evidence type="ECO:0000259" key="2">
    <source>
        <dbReference type="Pfam" id="PF01370"/>
    </source>
</evidence>
<keyword evidence="1" id="KW-0472">Membrane</keyword>
<dbReference type="OrthoDB" id="47007at2759"/>
<keyword evidence="4" id="KW-1185">Reference proteome</keyword>
<organism evidence="3 4">
    <name type="scientific">Kipferlia bialata</name>
    <dbReference type="NCBI Taxonomy" id="797122"/>
    <lineage>
        <taxon>Eukaryota</taxon>
        <taxon>Metamonada</taxon>
        <taxon>Carpediemonas-like organisms</taxon>
        <taxon>Kipferlia</taxon>
    </lineage>
</organism>
<dbReference type="Gene3D" id="3.40.50.720">
    <property type="entry name" value="NAD(P)-binding Rossmann-like Domain"/>
    <property type="match status" value="1"/>
</dbReference>
<reference evidence="3 4" key="1">
    <citation type="journal article" date="2018" name="PLoS ONE">
        <title>The draft genome of Kipferlia bialata reveals reductive genome evolution in fornicate parasites.</title>
        <authorList>
            <person name="Tanifuji G."/>
            <person name="Takabayashi S."/>
            <person name="Kume K."/>
            <person name="Takagi M."/>
            <person name="Nakayama T."/>
            <person name="Kamikawa R."/>
            <person name="Inagaki Y."/>
            <person name="Hashimoto T."/>
        </authorList>
    </citation>
    <scope>NUCLEOTIDE SEQUENCE [LARGE SCALE GENOMIC DNA]</scope>
    <source>
        <strain evidence="3">NY0173</strain>
    </source>
</reference>
<keyword evidence="1" id="KW-1133">Transmembrane helix</keyword>
<dbReference type="SUPFAM" id="SSF51735">
    <property type="entry name" value="NAD(P)-binding Rossmann-fold domains"/>
    <property type="match status" value="1"/>
</dbReference>
<dbReference type="InterPro" id="IPR001509">
    <property type="entry name" value="Epimerase_deHydtase"/>
</dbReference>
<comment type="caution">
    <text evidence="3">The sequence shown here is derived from an EMBL/GenBank/DDBJ whole genome shotgun (WGS) entry which is preliminary data.</text>
</comment>
<feature type="transmembrane region" description="Helical" evidence="1">
    <location>
        <begin position="6"/>
        <end position="27"/>
    </location>
</feature>
<proteinExistence type="predicted"/>
<dbReference type="AlphaFoldDB" id="A0A9K3D200"/>
<feature type="non-terminal residue" evidence="3">
    <location>
        <position position="1"/>
    </location>
</feature>
<dbReference type="InterPro" id="IPR036291">
    <property type="entry name" value="NAD(P)-bd_dom_sf"/>
</dbReference>
<feature type="domain" description="NAD-dependent epimerase/dehydratase" evidence="2">
    <location>
        <begin position="44"/>
        <end position="72"/>
    </location>
</feature>
<dbReference type="EMBL" id="BDIP01003359">
    <property type="protein sequence ID" value="GIQ87603.1"/>
    <property type="molecule type" value="Genomic_DNA"/>
</dbReference>